<dbReference type="PANTHER" id="PTHR23026:SF123">
    <property type="entry name" value="NAD(P)H NITROREDUCTASE RV3131-RELATED"/>
    <property type="match status" value="1"/>
</dbReference>
<dbReference type="Gene3D" id="3.40.109.10">
    <property type="entry name" value="NADH Oxidase"/>
    <property type="match status" value="1"/>
</dbReference>
<evidence type="ECO:0000313" key="2">
    <source>
        <dbReference type="Proteomes" id="UP000094197"/>
    </source>
</evidence>
<sequence>MTTANNNRFTRKDFLTKAAALSAGVALTSLFPGCSGADYGEEVDRIRSKPFSKLAGEDNTMLNLIRYATLAPSGHNSQPWKFSLKGNTIRIFPDFTRRLHVVDPDDRELYISLGCALENLLVASEQAGYIPEIEYFPEKEEKDCIRVILKKGISNKNETLFRAIPLRQSTRNEYDGKSLSSSEFKKLESTPKSKTIHNLVFTDKKQIEPLIEYIKEGDQIQISDPAYYKELKDWIRFSESEAIAKGDGLATRCTGNPSVPRWFGQFLMDAIVSGKSQGNADEKLIRSSSGMMIFTSEQNDREAWIEVGRAFEQWTLLATSLNIKSAFMNQPAEVPKLRAQLKEHLNLGTAYPQLIARFGYSQRMPNSPRRPLEQVLL</sequence>
<dbReference type="KEGG" id="laj:A0128_20040"/>
<dbReference type="PROSITE" id="PS51318">
    <property type="entry name" value="TAT"/>
    <property type="match status" value="1"/>
</dbReference>
<dbReference type="EMBL" id="CP015218">
    <property type="protein sequence ID" value="AOP36315.1"/>
    <property type="molecule type" value="Genomic_DNA"/>
</dbReference>
<dbReference type="InterPro" id="IPR050627">
    <property type="entry name" value="Nitroreductase/BluB"/>
</dbReference>
<keyword evidence="2" id="KW-1185">Reference proteome</keyword>
<dbReference type="SUPFAM" id="SSF55469">
    <property type="entry name" value="FMN-dependent nitroreductase-like"/>
    <property type="match status" value="2"/>
</dbReference>
<evidence type="ECO:0008006" key="3">
    <source>
        <dbReference type="Google" id="ProtNLM"/>
    </source>
</evidence>
<dbReference type="GO" id="GO:0016491">
    <property type="term" value="F:oxidoreductase activity"/>
    <property type="evidence" value="ECO:0007669"/>
    <property type="project" value="InterPro"/>
</dbReference>
<dbReference type="PANTHER" id="PTHR23026">
    <property type="entry name" value="NADPH NITROREDUCTASE"/>
    <property type="match status" value="1"/>
</dbReference>
<dbReference type="NCBIfam" id="NF047509">
    <property type="entry name" value="Rv3131_FMN_oxido"/>
    <property type="match status" value="1"/>
</dbReference>
<protein>
    <recommendedName>
        <fullName evidence="3">Tat pathway signal protein</fullName>
    </recommendedName>
</protein>
<name>A0A1D7V391_9LEPT</name>
<dbReference type="Proteomes" id="UP000094197">
    <property type="component" value="Chromosome 2"/>
</dbReference>
<dbReference type="InterPro" id="IPR006311">
    <property type="entry name" value="TAT_signal"/>
</dbReference>
<organism evidence="1 2">
    <name type="scientific">Leptospira tipperaryensis</name>
    <dbReference type="NCBI Taxonomy" id="2564040"/>
    <lineage>
        <taxon>Bacteria</taxon>
        <taxon>Pseudomonadati</taxon>
        <taxon>Spirochaetota</taxon>
        <taxon>Spirochaetia</taxon>
        <taxon>Leptospirales</taxon>
        <taxon>Leptospiraceae</taxon>
        <taxon>Leptospira</taxon>
    </lineage>
</organism>
<accession>A0A1D7V391</accession>
<reference evidence="1 2" key="1">
    <citation type="submission" date="2016-04" db="EMBL/GenBank/DDBJ databases">
        <title>Complete genome seqeunce of Leptospira alstonii serovar Room22.</title>
        <authorList>
            <person name="Nally J.E."/>
            <person name="Bayles D.O."/>
            <person name="Hurley D."/>
            <person name="Fanning S."/>
            <person name="McMahon B.J."/>
            <person name="Arent Z."/>
        </authorList>
    </citation>
    <scope>NUCLEOTIDE SEQUENCE [LARGE SCALE GENOMIC DNA]</scope>
    <source>
        <strain evidence="1 2">GWTS #1</strain>
    </source>
</reference>
<dbReference type="AlphaFoldDB" id="A0A1D7V391"/>
<dbReference type="Gene3D" id="3.40.109.30">
    <property type="entry name" value="putative nitroreductase (tm1586), domain 2"/>
    <property type="match status" value="1"/>
</dbReference>
<evidence type="ECO:0000313" key="1">
    <source>
        <dbReference type="EMBL" id="AOP36315.1"/>
    </source>
</evidence>
<proteinExistence type="predicted"/>
<dbReference type="InterPro" id="IPR000415">
    <property type="entry name" value="Nitroreductase-like"/>
</dbReference>
<gene>
    <name evidence="1" type="ORF">A0128_20040</name>
</gene>